<evidence type="ECO:0000256" key="6">
    <source>
        <dbReference type="ARBA" id="ARBA00023054"/>
    </source>
</evidence>
<evidence type="ECO:0000256" key="5">
    <source>
        <dbReference type="ARBA" id="ARBA00023015"/>
    </source>
</evidence>
<feature type="region of interest" description="Disordered" evidence="15">
    <location>
        <begin position="268"/>
        <end position="296"/>
    </location>
</feature>
<organism evidence="17 18">
    <name type="scientific">Cercophora newfieldiana</name>
    <dbReference type="NCBI Taxonomy" id="92897"/>
    <lineage>
        <taxon>Eukaryota</taxon>
        <taxon>Fungi</taxon>
        <taxon>Dikarya</taxon>
        <taxon>Ascomycota</taxon>
        <taxon>Pezizomycotina</taxon>
        <taxon>Sordariomycetes</taxon>
        <taxon>Sordariomycetidae</taxon>
        <taxon>Sordariales</taxon>
        <taxon>Lasiosphaeriaceae</taxon>
        <taxon>Cercophora</taxon>
    </lineage>
</organism>
<feature type="region of interest" description="Disordered" evidence="15">
    <location>
        <begin position="604"/>
        <end position="633"/>
    </location>
</feature>
<feature type="region of interest" description="Disordered" evidence="15">
    <location>
        <begin position="196"/>
        <end position="232"/>
    </location>
</feature>
<dbReference type="PIRSF" id="PIRSF002595">
    <property type="entry name" value="RR_SKN7"/>
    <property type="match status" value="1"/>
</dbReference>
<evidence type="ECO:0000313" key="18">
    <source>
        <dbReference type="Proteomes" id="UP001174936"/>
    </source>
</evidence>
<keyword evidence="8 12" id="KW-0804">Transcription</keyword>
<feature type="domain" description="Response regulatory" evidence="16">
    <location>
        <begin position="367"/>
        <end position="483"/>
    </location>
</feature>
<comment type="subunit">
    <text evidence="2">Homotrimer.</text>
</comment>
<keyword evidence="6 14" id="KW-0175">Coiled coil</keyword>
<comment type="function">
    <text evidence="10">Transcription factor that is part of a SLN1-YPD1-SKN7 two-component regulatory system, which controls gene expression in response to changes in the osmolarity of the extracellular environment. Under low osmotic conditions, phosphorylated and activated by the phosphorelay intermediate protein YPD1. Also activated in response to oxidative stress, independent on the two-component regulatory system. Regulates heat shock genes in response to oxidative stress and genes involved in cell wall integrity in response to osmotic changes.</text>
</comment>
<evidence type="ECO:0000256" key="8">
    <source>
        <dbReference type="ARBA" id="ARBA00023163"/>
    </source>
</evidence>
<dbReference type="PROSITE" id="PS50110">
    <property type="entry name" value="RESPONSE_REGULATORY"/>
    <property type="match status" value="1"/>
</dbReference>
<evidence type="ECO:0000256" key="14">
    <source>
        <dbReference type="SAM" id="Coils"/>
    </source>
</evidence>
<comment type="subcellular location">
    <subcellularLocation>
        <location evidence="1 12">Nucleus</location>
    </subcellularLocation>
</comment>
<feature type="modified residue" description="4-aspartylphosphate" evidence="13">
    <location>
        <position position="418"/>
    </location>
</feature>
<keyword evidence="7 12" id="KW-0238">DNA-binding</keyword>
<keyword evidence="5 12" id="KW-0805">Transcription regulation</keyword>
<evidence type="ECO:0000256" key="10">
    <source>
        <dbReference type="ARBA" id="ARBA00057149"/>
    </source>
</evidence>
<comment type="similarity">
    <text evidence="11">Belongs to the SKN7 family.</text>
</comment>
<dbReference type="SUPFAM" id="SSF46785">
    <property type="entry name" value="Winged helix' DNA-binding domain"/>
    <property type="match status" value="1"/>
</dbReference>
<feature type="region of interest" description="Disordered" evidence="15">
    <location>
        <begin position="489"/>
        <end position="526"/>
    </location>
</feature>
<dbReference type="FunFam" id="3.40.50.2300:FF:000212">
    <property type="entry name" value="Stress response regulator/HFS transcription factor"/>
    <property type="match status" value="1"/>
</dbReference>
<proteinExistence type="inferred from homology"/>
<dbReference type="PRINTS" id="PR00056">
    <property type="entry name" value="HSFDOMAIN"/>
</dbReference>
<dbReference type="InterPro" id="IPR014402">
    <property type="entry name" value="Sig_transdc_resp-reg_Skn7"/>
</dbReference>
<dbReference type="EMBL" id="JAULSV010000003">
    <property type="protein sequence ID" value="KAK0648812.1"/>
    <property type="molecule type" value="Genomic_DNA"/>
</dbReference>
<evidence type="ECO:0000256" key="11">
    <source>
        <dbReference type="ARBA" id="ARBA00061465"/>
    </source>
</evidence>
<dbReference type="GO" id="GO:0043565">
    <property type="term" value="F:sequence-specific DNA binding"/>
    <property type="evidence" value="ECO:0007669"/>
    <property type="project" value="InterPro"/>
</dbReference>
<dbReference type="GO" id="GO:0000156">
    <property type="term" value="F:phosphorelay response regulator activity"/>
    <property type="evidence" value="ECO:0007669"/>
    <property type="project" value="InterPro"/>
</dbReference>
<dbReference type="SMART" id="SM00415">
    <property type="entry name" value="HSF"/>
    <property type="match status" value="1"/>
</dbReference>
<dbReference type="Pfam" id="PF00447">
    <property type="entry name" value="HSF_DNA-bind"/>
    <property type="match status" value="1"/>
</dbReference>
<dbReference type="PANTHER" id="PTHR45339:SF1">
    <property type="entry name" value="HYBRID SIGNAL TRANSDUCTION HISTIDINE KINASE J"/>
    <property type="match status" value="1"/>
</dbReference>
<dbReference type="InterPro" id="IPR000232">
    <property type="entry name" value="HSF_DNA-bd"/>
</dbReference>
<dbReference type="InterPro" id="IPR001789">
    <property type="entry name" value="Sig_transdc_resp-reg_receiver"/>
</dbReference>
<dbReference type="PROSITE" id="PS00434">
    <property type="entry name" value="HSF_DOMAIN"/>
    <property type="match status" value="1"/>
</dbReference>
<evidence type="ECO:0000256" key="15">
    <source>
        <dbReference type="SAM" id="MobiDB-lite"/>
    </source>
</evidence>
<sequence length="633" mass="69761">MPPDNDPAAQAGNNSSDFVRKLYKMLEDPSYNSVVRWSADGDSFVVLENEKFTKTILPKHFKHSNFASFVRQLNKYDFHKVRHNEESGETPYGRDAWEFRHPEFRADRKDNLDNIRRKAPAPRKPAQAEDAFPATQQIVVLSESLAATQHQIQALQEQYFELAQTNKVLVNEVVSLQKMVRAQSQVSSELITHLNNIEDRRRNSRHSAHSSHSSHSGPSYHATNLGLLPDGADEPAAELRRAREILNGVSPDSQADRELERLSVAYHQNGSPSESASSIMFPQQQQQQPQQQGGGQMALVHDPLNDPRHMVYPVGQTTGIDPFHSDHIHNIPYSRPLSNPNVMAEASQISPPAKDQAGSIWGGKKPQILLVEDDKTCARIGSKFLSNVDCVVDTARNGLEAVDKLNHDSERFDLIFMDIIMPQLDGVSATAMIRMVAPRIPIIAMTSNIRQEDIQTYFQFGMNDVLAKPFTRDGMVRILKKHLSYMLKDPQQQGMSSDDPNQGVGAPGPGPPASSQGYADAPPGMTIATMGAGAQVKFEQTPIQSPTTTASWHSPGQMQQTSPNLDSGGYMSAQIGSGSAGMVLTPGGSQRPQFTNQVAPTMNRMGDGMVGLGDDRPEKRQRLYGPSQGAFVQ</sequence>
<evidence type="ECO:0000256" key="4">
    <source>
        <dbReference type="ARBA" id="ARBA00023012"/>
    </source>
</evidence>
<feature type="compositionally biased region" description="Polar residues" evidence="15">
    <location>
        <begin position="268"/>
        <end position="281"/>
    </location>
</feature>
<evidence type="ECO:0000256" key="2">
    <source>
        <dbReference type="ARBA" id="ARBA00011233"/>
    </source>
</evidence>
<feature type="compositionally biased region" description="Low complexity" evidence="15">
    <location>
        <begin position="282"/>
        <end position="291"/>
    </location>
</feature>
<comment type="caution">
    <text evidence="17">The sequence shown here is derived from an EMBL/GenBank/DDBJ whole genome shotgun (WGS) entry which is preliminary data.</text>
</comment>
<dbReference type="InterPro" id="IPR011006">
    <property type="entry name" value="CheY-like_superfamily"/>
</dbReference>
<keyword evidence="3 13" id="KW-0597">Phosphoprotein</keyword>
<dbReference type="FunFam" id="1.10.10.10:FF:000380">
    <property type="entry name" value="Transcription factor SKN7"/>
    <property type="match status" value="1"/>
</dbReference>
<dbReference type="PANTHER" id="PTHR45339">
    <property type="entry name" value="HYBRID SIGNAL TRANSDUCTION HISTIDINE KINASE J"/>
    <property type="match status" value="1"/>
</dbReference>
<name>A0AA39YA13_9PEZI</name>
<evidence type="ECO:0000259" key="16">
    <source>
        <dbReference type="PROSITE" id="PS50110"/>
    </source>
</evidence>
<accession>A0AA39YA13</accession>
<keyword evidence="4" id="KW-0902">Two-component regulatory system</keyword>
<dbReference type="GO" id="GO:0006357">
    <property type="term" value="P:regulation of transcription by RNA polymerase II"/>
    <property type="evidence" value="ECO:0007669"/>
    <property type="project" value="UniProtKB-UniRule"/>
</dbReference>
<dbReference type="Proteomes" id="UP001174936">
    <property type="component" value="Unassembled WGS sequence"/>
</dbReference>
<evidence type="ECO:0000256" key="12">
    <source>
        <dbReference type="PIRNR" id="PIRNR002595"/>
    </source>
</evidence>
<feature type="region of interest" description="Disordered" evidence="15">
    <location>
        <begin position="543"/>
        <end position="591"/>
    </location>
</feature>
<evidence type="ECO:0000256" key="7">
    <source>
        <dbReference type="ARBA" id="ARBA00023125"/>
    </source>
</evidence>
<dbReference type="CDD" id="cd17546">
    <property type="entry name" value="REC_hyHK_CKI1_RcsC-like"/>
    <property type="match status" value="1"/>
</dbReference>
<dbReference type="SUPFAM" id="SSF52172">
    <property type="entry name" value="CheY-like"/>
    <property type="match status" value="1"/>
</dbReference>
<evidence type="ECO:0000256" key="1">
    <source>
        <dbReference type="ARBA" id="ARBA00004123"/>
    </source>
</evidence>
<feature type="coiled-coil region" evidence="14">
    <location>
        <begin position="138"/>
        <end position="172"/>
    </location>
</feature>
<dbReference type="InterPro" id="IPR036390">
    <property type="entry name" value="WH_DNA-bd_sf"/>
</dbReference>
<dbReference type="GO" id="GO:0003700">
    <property type="term" value="F:DNA-binding transcription factor activity"/>
    <property type="evidence" value="ECO:0007669"/>
    <property type="project" value="UniProtKB-UniRule"/>
</dbReference>
<feature type="compositionally biased region" description="Polar residues" evidence="15">
    <location>
        <begin position="543"/>
        <end position="565"/>
    </location>
</feature>
<keyword evidence="9 12" id="KW-0539">Nucleus</keyword>
<dbReference type="Gene3D" id="1.10.10.10">
    <property type="entry name" value="Winged helix-like DNA-binding domain superfamily/Winged helix DNA-binding domain"/>
    <property type="match status" value="1"/>
</dbReference>
<dbReference type="InterPro" id="IPR036388">
    <property type="entry name" value="WH-like_DNA-bd_sf"/>
</dbReference>
<dbReference type="GO" id="GO:0005634">
    <property type="term" value="C:nucleus"/>
    <property type="evidence" value="ECO:0007669"/>
    <property type="project" value="UniProtKB-SubCell"/>
</dbReference>
<gene>
    <name evidence="17" type="ORF">B0T16DRAFT_120709</name>
</gene>
<feature type="compositionally biased region" description="Polar residues" evidence="15">
    <location>
        <begin position="490"/>
        <end position="499"/>
    </location>
</feature>
<evidence type="ECO:0000313" key="17">
    <source>
        <dbReference type="EMBL" id="KAK0648812.1"/>
    </source>
</evidence>
<evidence type="ECO:0000256" key="3">
    <source>
        <dbReference type="ARBA" id="ARBA00022553"/>
    </source>
</evidence>
<keyword evidence="18" id="KW-1185">Reference proteome</keyword>
<evidence type="ECO:0000256" key="13">
    <source>
        <dbReference type="PROSITE-ProRule" id="PRU00169"/>
    </source>
</evidence>
<dbReference type="Pfam" id="PF00072">
    <property type="entry name" value="Response_reg"/>
    <property type="match status" value="1"/>
</dbReference>
<dbReference type="Gene3D" id="3.40.50.2300">
    <property type="match status" value="1"/>
</dbReference>
<dbReference type="AlphaFoldDB" id="A0AA39YA13"/>
<dbReference type="SMART" id="SM00448">
    <property type="entry name" value="REC"/>
    <property type="match status" value="1"/>
</dbReference>
<protein>
    <recommendedName>
        <fullName evidence="12">Transcription factor</fullName>
    </recommendedName>
</protein>
<evidence type="ECO:0000256" key="9">
    <source>
        <dbReference type="ARBA" id="ARBA00023242"/>
    </source>
</evidence>
<reference evidence="17" key="1">
    <citation type="submission" date="2023-06" db="EMBL/GenBank/DDBJ databases">
        <title>Genome-scale phylogeny and comparative genomics of the fungal order Sordariales.</title>
        <authorList>
            <consortium name="Lawrence Berkeley National Laboratory"/>
            <person name="Hensen N."/>
            <person name="Bonometti L."/>
            <person name="Westerberg I."/>
            <person name="Brannstrom I.O."/>
            <person name="Guillou S."/>
            <person name="Cros-Aarteil S."/>
            <person name="Calhoun S."/>
            <person name="Haridas S."/>
            <person name="Kuo A."/>
            <person name="Mondo S."/>
            <person name="Pangilinan J."/>
            <person name="Riley R."/>
            <person name="Labutti K."/>
            <person name="Andreopoulos B."/>
            <person name="Lipzen A."/>
            <person name="Chen C."/>
            <person name="Yanf M."/>
            <person name="Daum C."/>
            <person name="Ng V."/>
            <person name="Clum A."/>
            <person name="Steindorff A."/>
            <person name="Ohm R."/>
            <person name="Martin F."/>
            <person name="Silar P."/>
            <person name="Natvig D."/>
            <person name="Lalanne C."/>
            <person name="Gautier V."/>
            <person name="Ament-Velasquez S.L."/>
            <person name="Kruys A."/>
            <person name="Hutchinson M.I."/>
            <person name="Powell A.J."/>
            <person name="Barry K."/>
            <person name="Miller A.N."/>
            <person name="Grigoriev I.V."/>
            <person name="Debuchy R."/>
            <person name="Gladieux P."/>
            <person name="Thoren M.H."/>
            <person name="Johannesson H."/>
        </authorList>
    </citation>
    <scope>NUCLEOTIDE SEQUENCE</scope>
    <source>
        <strain evidence="17">SMH2532-1</strain>
    </source>
</reference>